<dbReference type="AlphaFoldDB" id="A0A9J6BWW4"/>
<sequence>MNCKILTLFITIKIINVDCSIKGLVNNFGGFDGLSFLKFGTCDISKCSQTPKHYEELGCLPILNDGDCCPKSFDCSHLSVRSYSNKCFYKGKTLSESSKITNDESLQRSCINDVRCMQQGKFFFRHETCSELFGPSLELGCIRVYARDKCCSVGTVCGDDAERLPICKFEGKTYRMGERMYSNVHKCHQCLCTSDFTYMKNMTANKDCFKINCNIELREVENINNNCVPIYHNDVCCPYNWRCPHRNDAIVPGDSSDEKKNKTSQKCKFGNLEFNIGDRLSVREKDECSNCTCLVPPMLSCIYSHTC</sequence>
<gene>
    <name evidence="1" type="ORF">PVAND_003762</name>
</gene>
<reference evidence="1" key="1">
    <citation type="submission" date="2021-03" db="EMBL/GenBank/DDBJ databases">
        <title>Chromosome level genome of the anhydrobiotic midge Polypedilum vanderplanki.</title>
        <authorList>
            <person name="Yoshida Y."/>
            <person name="Kikawada T."/>
            <person name="Gusev O."/>
        </authorList>
    </citation>
    <scope>NUCLEOTIDE SEQUENCE</scope>
    <source>
        <strain evidence="1">NIAS01</strain>
        <tissue evidence="1">Whole body or cell culture</tissue>
    </source>
</reference>
<dbReference type="EMBL" id="JADBJN010000003">
    <property type="protein sequence ID" value="KAG5673742.1"/>
    <property type="molecule type" value="Genomic_DNA"/>
</dbReference>
<proteinExistence type="predicted"/>
<evidence type="ECO:0000313" key="1">
    <source>
        <dbReference type="EMBL" id="KAG5673742.1"/>
    </source>
</evidence>
<comment type="caution">
    <text evidence="1">The sequence shown here is derived from an EMBL/GenBank/DDBJ whole genome shotgun (WGS) entry which is preliminary data.</text>
</comment>
<evidence type="ECO:0000313" key="2">
    <source>
        <dbReference type="Proteomes" id="UP001107558"/>
    </source>
</evidence>
<accession>A0A9J6BWW4</accession>
<keyword evidence="2" id="KW-1185">Reference proteome</keyword>
<protein>
    <recommendedName>
        <fullName evidence="3">VWFC domain-containing protein</fullName>
    </recommendedName>
</protein>
<dbReference type="OrthoDB" id="365605at2759"/>
<organism evidence="1 2">
    <name type="scientific">Polypedilum vanderplanki</name>
    <name type="common">Sleeping chironomid midge</name>
    <dbReference type="NCBI Taxonomy" id="319348"/>
    <lineage>
        <taxon>Eukaryota</taxon>
        <taxon>Metazoa</taxon>
        <taxon>Ecdysozoa</taxon>
        <taxon>Arthropoda</taxon>
        <taxon>Hexapoda</taxon>
        <taxon>Insecta</taxon>
        <taxon>Pterygota</taxon>
        <taxon>Neoptera</taxon>
        <taxon>Endopterygota</taxon>
        <taxon>Diptera</taxon>
        <taxon>Nematocera</taxon>
        <taxon>Chironomoidea</taxon>
        <taxon>Chironomidae</taxon>
        <taxon>Chironominae</taxon>
        <taxon>Polypedilum</taxon>
        <taxon>Polypedilum</taxon>
    </lineage>
</organism>
<name>A0A9J6BWW4_POLVA</name>
<evidence type="ECO:0008006" key="3">
    <source>
        <dbReference type="Google" id="ProtNLM"/>
    </source>
</evidence>
<dbReference type="Proteomes" id="UP001107558">
    <property type="component" value="Chromosome 3"/>
</dbReference>